<dbReference type="AlphaFoldDB" id="A0A921QZN8"/>
<evidence type="ECO:0000256" key="11">
    <source>
        <dbReference type="ARBA" id="ARBA00023136"/>
    </source>
</evidence>
<evidence type="ECO:0000313" key="19">
    <source>
        <dbReference type="EMBL" id="KAG0530494.1"/>
    </source>
</evidence>
<dbReference type="GO" id="GO:0004674">
    <property type="term" value="F:protein serine/threonine kinase activity"/>
    <property type="evidence" value="ECO:0007669"/>
    <property type="project" value="UniProtKB-KW"/>
</dbReference>
<feature type="domain" description="Gnk2-homologous" evidence="18">
    <location>
        <begin position="30"/>
        <end position="135"/>
    </location>
</feature>
<dbReference type="PROSITE" id="PS50011">
    <property type="entry name" value="PROTEIN_KINASE_DOM"/>
    <property type="match status" value="1"/>
</dbReference>
<proteinExistence type="predicted"/>
<dbReference type="SUPFAM" id="SSF56112">
    <property type="entry name" value="Protein kinase-like (PK-like)"/>
    <property type="match status" value="1"/>
</dbReference>
<dbReference type="InterPro" id="IPR017441">
    <property type="entry name" value="Protein_kinase_ATP_BS"/>
</dbReference>
<keyword evidence="4 15" id="KW-0812">Transmembrane</keyword>
<dbReference type="GO" id="GO:0016020">
    <property type="term" value="C:membrane"/>
    <property type="evidence" value="ECO:0007669"/>
    <property type="project" value="UniProtKB-SubCell"/>
</dbReference>
<reference evidence="19" key="1">
    <citation type="journal article" date="2019" name="BMC Genomics">
        <title>A new reference genome for Sorghum bicolor reveals high levels of sequence similarity between sweet and grain genotypes: implications for the genetics of sugar metabolism.</title>
        <authorList>
            <person name="Cooper E.A."/>
            <person name="Brenton Z.W."/>
            <person name="Flinn B.S."/>
            <person name="Jenkins J."/>
            <person name="Shu S."/>
            <person name="Flowers D."/>
            <person name="Luo F."/>
            <person name="Wang Y."/>
            <person name="Xia P."/>
            <person name="Barry K."/>
            <person name="Daum C."/>
            <person name="Lipzen A."/>
            <person name="Yoshinaga Y."/>
            <person name="Schmutz J."/>
            <person name="Saski C."/>
            <person name="Vermerris W."/>
            <person name="Kresovich S."/>
        </authorList>
    </citation>
    <scope>NUCLEOTIDE SEQUENCE</scope>
</reference>
<evidence type="ECO:0000256" key="2">
    <source>
        <dbReference type="ARBA" id="ARBA00022527"/>
    </source>
</evidence>
<sequence>MRGGHAMAAGYAVAGLLLIALTLPLTAAIPWPACGNSSTGNYTTNSAYGRNLRQVAASLPGNVSSSATLFATAVTGTAPSTVYALGQCGGDQSAAACRDCIAASFEQAYKMCPGGNKRVAIFYDTCLLGFSDQDFLASTTNSDDQSVFLENGLNVTSDSDDVAHQFNATAYELLGTMAAYIGATMDEEGGNSSNKLKFLTGSIAFDAAYPLIYGLTSCNPDMTPGQCRGCLDASIAEMPQKFYPNTKGARIAGLRCVARYEVYRFFNGSIMLQLPLPPPGNQDGNKSNHTGMIVAIVIPSVVAIAASMAMCLFCWRRRTKSKRSRSFGSHMESIESIESLLIDLPTLRLATNNFAENNKLGEGGFGSVYKGTLPSSQEIAVKRLSHSSRQGIGELKNELVLIAKLQHKNLVRLVGVCLQEDEKLLVYEYLPNRSLDTFLFDSERRKGLGWGTRFTIINGVARGLQYLHEDSQLKIVHRDLKASNVLLDADMNPKISDFGLARLFEGDQSQETTKRVVGTYGYMAPEYALRGQYSIKSDIYSFGVLILEIITGRRNSDSYSSDEAVDLPSLVWEHWRMKSIMEIIDPYLRSASSEDEIVRCIHIGLLCVQEDPLDRPTISSISIMFDGNTVPSQAPARPAFYVEMSGFIGSGTYSHQYPGFINDSTQRSTVMSPNELSITDPEPR</sequence>
<feature type="domain" description="Protein kinase" evidence="17">
    <location>
        <begin position="354"/>
        <end position="625"/>
    </location>
</feature>
<keyword evidence="3" id="KW-0808">Transferase</keyword>
<dbReference type="FunFam" id="1.10.510.10:FF:000129">
    <property type="entry name" value="cysteine-rich receptor-like protein kinase 10"/>
    <property type="match status" value="1"/>
</dbReference>
<keyword evidence="8" id="KW-0418">Kinase</keyword>
<reference evidence="19" key="2">
    <citation type="submission" date="2020-10" db="EMBL/GenBank/DDBJ databases">
        <authorList>
            <person name="Cooper E.A."/>
            <person name="Brenton Z.W."/>
            <person name="Flinn B.S."/>
            <person name="Jenkins J."/>
            <person name="Shu S."/>
            <person name="Flowers D."/>
            <person name="Luo F."/>
            <person name="Wang Y."/>
            <person name="Xia P."/>
            <person name="Barry K."/>
            <person name="Daum C."/>
            <person name="Lipzen A."/>
            <person name="Yoshinaga Y."/>
            <person name="Schmutz J."/>
            <person name="Saski C."/>
            <person name="Vermerris W."/>
            <person name="Kresovich S."/>
        </authorList>
    </citation>
    <scope>NUCLEOTIDE SEQUENCE</scope>
</reference>
<dbReference type="Gene3D" id="3.30.200.20">
    <property type="entry name" value="Phosphorylase Kinase, domain 1"/>
    <property type="match status" value="1"/>
</dbReference>
<comment type="subcellular location">
    <subcellularLocation>
        <location evidence="1">Membrane</location>
        <topology evidence="1">Single-pass membrane protein</topology>
    </subcellularLocation>
</comment>
<evidence type="ECO:0000256" key="1">
    <source>
        <dbReference type="ARBA" id="ARBA00004167"/>
    </source>
</evidence>
<feature type="binding site" evidence="13">
    <location>
        <position position="382"/>
    </location>
    <ligand>
        <name>ATP</name>
        <dbReference type="ChEBI" id="CHEBI:30616"/>
    </ligand>
</feature>
<dbReference type="Pfam" id="PF07714">
    <property type="entry name" value="PK_Tyr_Ser-Thr"/>
    <property type="match status" value="1"/>
</dbReference>
<keyword evidence="10 15" id="KW-1133">Transmembrane helix</keyword>
<evidence type="ECO:0000256" key="7">
    <source>
        <dbReference type="ARBA" id="ARBA00022741"/>
    </source>
</evidence>
<comment type="caution">
    <text evidence="19">The sequence shown here is derived from an EMBL/GenBank/DDBJ whole genome shotgun (WGS) entry which is preliminary data.</text>
</comment>
<dbReference type="Gene3D" id="3.30.430.20">
    <property type="entry name" value="Gnk2 domain, C-X8-C-X2-C motif"/>
    <property type="match status" value="2"/>
</dbReference>
<keyword evidence="11 15" id="KW-0472">Membrane</keyword>
<keyword evidence="9 13" id="KW-0067">ATP-binding</keyword>
<dbReference type="PANTHER" id="PTHR27002">
    <property type="entry name" value="RECEPTOR-LIKE SERINE/THREONINE-PROTEIN KINASE SD1-8"/>
    <property type="match status" value="1"/>
</dbReference>
<name>A0A921QZN8_SORBI</name>
<dbReference type="PROSITE" id="PS51473">
    <property type="entry name" value="GNK2"/>
    <property type="match status" value="2"/>
</dbReference>
<dbReference type="Proteomes" id="UP000807115">
    <property type="component" value="Chromosome 5"/>
</dbReference>
<dbReference type="PANTHER" id="PTHR27002:SF1054">
    <property type="entry name" value="OS07G0628700 PROTEIN"/>
    <property type="match status" value="1"/>
</dbReference>
<dbReference type="InterPro" id="IPR001245">
    <property type="entry name" value="Ser-Thr/Tyr_kinase_cat_dom"/>
</dbReference>
<evidence type="ECO:0000256" key="10">
    <source>
        <dbReference type="ARBA" id="ARBA00022989"/>
    </source>
</evidence>
<evidence type="ECO:0000256" key="6">
    <source>
        <dbReference type="ARBA" id="ARBA00022737"/>
    </source>
</evidence>
<evidence type="ECO:0000256" key="16">
    <source>
        <dbReference type="SAM" id="SignalP"/>
    </source>
</evidence>
<evidence type="ECO:0000256" key="3">
    <source>
        <dbReference type="ARBA" id="ARBA00022679"/>
    </source>
</evidence>
<dbReference type="Pfam" id="PF01657">
    <property type="entry name" value="Stress-antifung"/>
    <property type="match status" value="2"/>
</dbReference>
<dbReference type="SMART" id="SM00220">
    <property type="entry name" value="S_TKc"/>
    <property type="match status" value="1"/>
</dbReference>
<gene>
    <name evidence="19" type="ORF">BDA96_05G191400</name>
</gene>
<accession>A0A921QZN8</accession>
<dbReference type="PROSITE" id="PS00108">
    <property type="entry name" value="PROTEIN_KINASE_ST"/>
    <property type="match status" value="1"/>
</dbReference>
<dbReference type="PROSITE" id="PS00107">
    <property type="entry name" value="PROTEIN_KINASE_ATP"/>
    <property type="match status" value="1"/>
</dbReference>
<evidence type="ECO:0000256" key="12">
    <source>
        <dbReference type="ARBA" id="ARBA00023180"/>
    </source>
</evidence>
<evidence type="ECO:0000256" key="5">
    <source>
        <dbReference type="ARBA" id="ARBA00022729"/>
    </source>
</evidence>
<feature type="domain" description="Gnk2-homologous" evidence="18">
    <location>
        <begin position="159"/>
        <end position="265"/>
    </location>
</feature>
<organism evidence="19 20">
    <name type="scientific">Sorghum bicolor</name>
    <name type="common">Sorghum</name>
    <name type="synonym">Sorghum vulgare</name>
    <dbReference type="NCBI Taxonomy" id="4558"/>
    <lineage>
        <taxon>Eukaryota</taxon>
        <taxon>Viridiplantae</taxon>
        <taxon>Streptophyta</taxon>
        <taxon>Embryophyta</taxon>
        <taxon>Tracheophyta</taxon>
        <taxon>Spermatophyta</taxon>
        <taxon>Magnoliopsida</taxon>
        <taxon>Liliopsida</taxon>
        <taxon>Poales</taxon>
        <taxon>Poaceae</taxon>
        <taxon>PACMAD clade</taxon>
        <taxon>Panicoideae</taxon>
        <taxon>Andropogonodae</taxon>
        <taxon>Andropogoneae</taxon>
        <taxon>Sorghinae</taxon>
        <taxon>Sorghum</taxon>
    </lineage>
</organism>
<evidence type="ECO:0000256" key="9">
    <source>
        <dbReference type="ARBA" id="ARBA00022840"/>
    </source>
</evidence>
<protein>
    <submittedName>
        <fullName evidence="19">Uncharacterized protein</fullName>
    </submittedName>
</protein>
<evidence type="ECO:0000256" key="4">
    <source>
        <dbReference type="ARBA" id="ARBA00022692"/>
    </source>
</evidence>
<evidence type="ECO:0000256" key="15">
    <source>
        <dbReference type="SAM" id="Phobius"/>
    </source>
</evidence>
<dbReference type="InterPro" id="IPR008271">
    <property type="entry name" value="Ser/Thr_kinase_AS"/>
</dbReference>
<dbReference type="GO" id="GO:0005524">
    <property type="term" value="F:ATP binding"/>
    <property type="evidence" value="ECO:0007669"/>
    <property type="project" value="UniProtKB-UniRule"/>
</dbReference>
<dbReference type="CDD" id="cd14066">
    <property type="entry name" value="STKc_IRAK"/>
    <property type="match status" value="1"/>
</dbReference>
<evidence type="ECO:0000259" key="17">
    <source>
        <dbReference type="PROSITE" id="PS50011"/>
    </source>
</evidence>
<dbReference type="InterPro" id="IPR000719">
    <property type="entry name" value="Prot_kinase_dom"/>
</dbReference>
<feature type="region of interest" description="Disordered" evidence="14">
    <location>
        <begin position="664"/>
        <end position="684"/>
    </location>
</feature>
<feature type="compositionally biased region" description="Polar residues" evidence="14">
    <location>
        <begin position="664"/>
        <end position="677"/>
    </location>
</feature>
<dbReference type="GO" id="GO:0006950">
    <property type="term" value="P:response to stress"/>
    <property type="evidence" value="ECO:0007669"/>
    <property type="project" value="UniProtKB-ARBA"/>
</dbReference>
<dbReference type="FunFam" id="3.30.200.20:FF:000142">
    <property type="entry name" value="Cysteine-rich receptor-like protein kinase 10"/>
    <property type="match status" value="1"/>
</dbReference>
<feature type="transmembrane region" description="Helical" evidence="15">
    <location>
        <begin position="292"/>
        <end position="315"/>
    </location>
</feature>
<dbReference type="EMBL" id="CM027684">
    <property type="protein sequence ID" value="KAG0530494.1"/>
    <property type="molecule type" value="Genomic_DNA"/>
</dbReference>
<dbReference type="InterPro" id="IPR038408">
    <property type="entry name" value="GNK2_sf"/>
</dbReference>
<keyword evidence="6" id="KW-0677">Repeat</keyword>
<evidence type="ECO:0000256" key="8">
    <source>
        <dbReference type="ARBA" id="ARBA00022777"/>
    </source>
</evidence>
<dbReference type="CDD" id="cd23509">
    <property type="entry name" value="Gnk2-like"/>
    <property type="match status" value="2"/>
</dbReference>
<keyword evidence="5 16" id="KW-0732">Signal</keyword>
<dbReference type="Gene3D" id="1.10.510.10">
    <property type="entry name" value="Transferase(Phosphotransferase) domain 1"/>
    <property type="match status" value="1"/>
</dbReference>
<keyword evidence="2" id="KW-0723">Serine/threonine-protein kinase</keyword>
<evidence type="ECO:0000256" key="13">
    <source>
        <dbReference type="PROSITE-ProRule" id="PRU10141"/>
    </source>
</evidence>
<feature type="signal peptide" evidence="16">
    <location>
        <begin position="1"/>
        <end position="28"/>
    </location>
</feature>
<keyword evidence="7 13" id="KW-0547">Nucleotide-binding</keyword>
<evidence type="ECO:0000256" key="14">
    <source>
        <dbReference type="SAM" id="MobiDB-lite"/>
    </source>
</evidence>
<dbReference type="InterPro" id="IPR011009">
    <property type="entry name" value="Kinase-like_dom_sf"/>
</dbReference>
<evidence type="ECO:0000259" key="18">
    <source>
        <dbReference type="PROSITE" id="PS51473"/>
    </source>
</evidence>
<evidence type="ECO:0000313" key="20">
    <source>
        <dbReference type="Proteomes" id="UP000807115"/>
    </source>
</evidence>
<feature type="chain" id="PRO_5037642939" evidence="16">
    <location>
        <begin position="29"/>
        <end position="684"/>
    </location>
</feature>
<keyword evidence="12" id="KW-0325">Glycoprotein</keyword>
<dbReference type="InterPro" id="IPR002902">
    <property type="entry name" value="GNK2"/>
</dbReference>